<keyword evidence="1" id="KW-0472">Membrane</keyword>
<protein>
    <submittedName>
        <fullName evidence="2">Uncharacterized protein</fullName>
    </submittedName>
</protein>
<evidence type="ECO:0000313" key="3">
    <source>
        <dbReference type="Proteomes" id="UP000448867"/>
    </source>
</evidence>
<dbReference type="OrthoDB" id="2884427at2"/>
<sequence>MFTNVFSITGVIGSLLAVCFGGAAYINFTSGNMEQVFMNISYSALFLSGAFYIFHLKDEKRVEKGERG</sequence>
<dbReference type="Proteomes" id="UP000448867">
    <property type="component" value="Unassembled WGS sequence"/>
</dbReference>
<keyword evidence="1" id="KW-1133">Transmembrane helix</keyword>
<gene>
    <name evidence="2" type="ORF">GJU40_05930</name>
</gene>
<keyword evidence="1" id="KW-0812">Transmembrane</keyword>
<keyword evidence="3" id="KW-1185">Reference proteome</keyword>
<dbReference type="EMBL" id="WKKI01000006">
    <property type="protein sequence ID" value="MRX71713.1"/>
    <property type="molecule type" value="Genomic_DNA"/>
</dbReference>
<reference evidence="2 3" key="1">
    <citation type="submission" date="2019-11" db="EMBL/GenBank/DDBJ databases">
        <title>Bacillus lacus genome.</title>
        <authorList>
            <person name="Allen C.J."/>
            <person name="Newman J.D."/>
        </authorList>
    </citation>
    <scope>NUCLEOTIDE SEQUENCE [LARGE SCALE GENOMIC DNA]</scope>
    <source>
        <strain evidence="2 3">KCTC 33946</strain>
    </source>
</reference>
<feature type="transmembrane region" description="Helical" evidence="1">
    <location>
        <begin position="37"/>
        <end position="54"/>
    </location>
</feature>
<comment type="caution">
    <text evidence="2">The sequence shown here is derived from an EMBL/GenBank/DDBJ whole genome shotgun (WGS) entry which is preliminary data.</text>
</comment>
<evidence type="ECO:0000313" key="2">
    <source>
        <dbReference type="EMBL" id="MRX71713.1"/>
    </source>
</evidence>
<dbReference type="AlphaFoldDB" id="A0A7X2IYX8"/>
<name>A0A7X2IYX8_9BACI</name>
<dbReference type="RefSeq" id="WP_154306837.1">
    <property type="nucleotide sequence ID" value="NZ_WKKI01000006.1"/>
</dbReference>
<evidence type="ECO:0000256" key="1">
    <source>
        <dbReference type="SAM" id="Phobius"/>
    </source>
</evidence>
<organism evidence="2 3">
    <name type="scientific">Metabacillus lacus</name>
    <dbReference type="NCBI Taxonomy" id="1983721"/>
    <lineage>
        <taxon>Bacteria</taxon>
        <taxon>Bacillati</taxon>
        <taxon>Bacillota</taxon>
        <taxon>Bacilli</taxon>
        <taxon>Bacillales</taxon>
        <taxon>Bacillaceae</taxon>
        <taxon>Metabacillus</taxon>
    </lineage>
</organism>
<dbReference type="Pfam" id="PF17431">
    <property type="entry name" value="YpmT"/>
    <property type="match status" value="1"/>
</dbReference>
<dbReference type="InterPro" id="IPR035403">
    <property type="entry name" value="YmpT-like"/>
</dbReference>
<proteinExistence type="predicted"/>
<accession>A0A7X2IYX8</accession>